<keyword evidence="14" id="KW-1185">Reference proteome</keyword>
<evidence type="ECO:0000256" key="5">
    <source>
        <dbReference type="ARBA" id="ARBA00022989"/>
    </source>
</evidence>
<keyword evidence="6 12" id="KW-0915">Sodium</keyword>
<dbReference type="NCBIfam" id="TIGR00494">
    <property type="entry name" value="crcB"/>
    <property type="match status" value="1"/>
</dbReference>
<keyword evidence="9 12" id="KW-0407">Ion channel</keyword>
<dbReference type="GO" id="GO:0140114">
    <property type="term" value="P:cellular detoxification of fluoride"/>
    <property type="evidence" value="ECO:0007669"/>
    <property type="project" value="UniProtKB-UniRule"/>
</dbReference>
<evidence type="ECO:0000256" key="10">
    <source>
        <dbReference type="ARBA" id="ARBA00035120"/>
    </source>
</evidence>
<keyword evidence="12" id="KW-0479">Metal-binding</keyword>
<evidence type="ECO:0000256" key="8">
    <source>
        <dbReference type="ARBA" id="ARBA00023136"/>
    </source>
</evidence>
<organism evidence="13 14">
    <name type="scientific">Simiduia agarivorans (strain DSM 21679 / JCM 13881 / BCRC 17597 / SA1)</name>
    <dbReference type="NCBI Taxonomy" id="1117647"/>
    <lineage>
        <taxon>Bacteria</taxon>
        <taxon>Pseudomonadati</taxon>
        <taxon>Pseudomonadota</taxon>
        <taxon>Gammaproteobacteria</taxon>
        <taxon>Cellvibrionales</taxon>
        <taxon>Cellvibrionaceae</taxon>
        <taxon>Simiduia</taxon>
    </lineage>
</organism>
<feature type="transmembrane region" description="Helical" evidence="12">
    <location>
        <begin position="95"/>
        <end position="117"/>
    </location>
</feature>
<keyword evidence="4 12" id="KW-0812">Transmembrane</keyword>
<feature type="transmembrane region" description="Helical" evidence="12">
    <location>
        <begin position="37"/>
        <end position="55"/>
    </location>
</feature>
<evidence type="ECO:0000256" key="1">
    <source>
        <dbReference type="ARBA" id="ARBA00004651"/>
    </source>
</evidence>
<proteinExistence type="inferred from homology"/>
<evidence type="ECO:0000256" key="9">
    <source>
        <dbReference type="ARBA" id="ARBA00023303"/>
    </source>
</evidence>
<keyword evidence="5 12" id="KW-1133">Transmembrane helix</keyword>
<dbReference type="RefSeq" id="WP_015046001.1">
    <property type="nucleotide sequence ID" value="NC_018868.3"/>
</dbReference>
<evidence type="ECO:0000313" key="14">
    <source>
        <dbReference type="Proteomes" id="UP000000466"/>
    </source>
</evidence>
<dbReference type="PANTHER" id="PTHR28259:SF1">
    <property type="entry name" value="FLUORIDE EXPORT PROTEIN 1-RELATED"/>
    <property type="match status" value="1"/>
</dbReference>
<evidence type="ECO:0000256" key="6">
    <source>
        <dbReference type="ARBA" id="ARBA00023053"/>
    </source>
</evidence>
<dbReference type="GO" id="GO:0005886">
    <property type="term" value="C:plasma membrane"/>
    <property type="evidence" value="ECO:0007669"/>
    <property type="project" value="UniProtKB-SubCell"/>
</dbReference>
<feature type="binding site" evidence="12">
    <location>
        <position position="74"/>
    </location>
    <ligand>
        <name>Na(+)</name>
        <dbReference type="ChEBI" id="CHEBI:29101"/>
        <note>structural</note>
    </ligand>
</feature>
<evidence type="ECO:0000256" key="7">
    <source>
        <dbReference type="ARBA" id="ARBA00023065"/>
    </source>
</evidence>
<keyword evidence="3 12" id="KW-0997">Cell inner membrane</keyword>
<dbReference type="KEGG" id="saga:M5M_03085"/>
<keyword evidence="12" id="KW-0813">Transport</keyword>
<comment type="activity regulation">
    <text evidence="12">Na(+) is not transported, but it plays an essential structural role and its presence is essential for fluoride channel function.</text>
</comment>
<dbReference type="AlphaFoldDB" id="K4KIN2"/>
<keyword evidence="7 12" id="KW-0406">Ion transport</keyword>
<protein>
    <recommendedName>
        <fullName evidence="12">Fluoride-specific ion channel FluC</fullName>
    </recommendedName>
</protein>
<name>K4KIN2_SIMAS</name>
<gene>
    <name evidence="12" type="primary">fluC</name>
    <name evidence="12" type="synonym">crcB</name>
    <name evidence="13" type="ordered locus">M5M_03085</name>
</gene>
<evidence type="ECO:0000313" key="13">
    <source>
        <dbReference type="EMBL" id="AFU97828.1"/>
    </source>
</evidence>
<dbReference type="Proteomes" id="UP000000466">
    <property type="component" value="Chromosome"/>
</dbReference>
<evidence type="ECO:0000256" key="12">
    <source>
        <dbReference type="HAMAP-Rule" id="MF_00454"/>
    </source>
</evidence>
<sequence>MIWLWIALGGALGAVSRYGVNLWLYPVFEQRFPLPTLAVNLVGSLMMGVAYVLLIERGSFHPDLRHFLMTGFLGALTTFSAFSMDAVALLRNGDLLTSAAYVLLSVCTCIIATLLAIKFTAYFL</sequence>
<evidence type="ECO:0000256" key="2">
    <source>
        <dbReference type="ARBA" id="ARBA00022475"/>
    </source>
</evidence>
<dbReference type="GO" id="GO:0062054">
    <property type="term" value="F:fluoride channel activity"/>
    <property type="evidence" value="ECO:0007669"/>
    <property type="project" value="UniProtKB-UniRule"/>
</dbReference>
<dbReference type="EMBL" id="CP003746">
    <property type="protein sequence ID" value="AFU97828.1"/>
    <property type="molecule type" value="Genomic_DNA"/>
</dbReference>
<dbReference type="STRING" id="1117647.M5M_03085"/>
<evidence type="ECO:0000256" key="3">
    <source>
        <dbReference type="ARBA" id="ARBA00022519"/>
    </source>
</evidence>
<feature type="binding site" evidence="12">
    <location>
        <position position="77"/>
    </location>
    <ligand>
        <name>Na(+)</name>
        <dbReference type="ChEBI" id="CHEBI:29101"/>
        <note>structural</note>
    </ligand>
</feature>
<comment type="subcellular location">
    <subcellularLocation>
        <location evidence="12">Cell inner membrane</location>
        <topology evidence="12">Multi-pass membrane protein</topology>
    </subcellularLocation>
    <subcellularLocation>
        <location evidence="1">Cell membrane</location>
        <topology evidence="1">Multi-pass membrane protein</topology>
    </subcellularLocation>
</comment>
<comment type="similarity">
    <text evidence="10 12">Belongs to the fluoride channel Fluc/FEX (TC 1.A.43) family.</text>
</comment>
<dbReference type="InterPro" id="IPR003691">
    <property type="entry name" value="FluC"/>
</dbReference>
<dbReference type="HAMAP" id="MF_00454">
    <property type="entry name" value="FluC"/>
    <property type="match status" value="1"/>
</dbReference>
<dbReference type="Pfam" id="PF02537">
    <property type="entry name" value="CRCB"/>
    <property type="match status" value="1"/>
</dbReference>
<dbReference type="eggNOG" id="COG0239">
    <property type="taxonomic scope" value="Bacteria"/>
</dbReference>
<dbReference type="GO" id="GO:0046872">
    <property type="term" value="F:metal ion binding"/>
    <property type="evidence" value="ECO:0007669"/>
    <property type="project" value="UniProtKB-KW"/>
</dbReference>
<dbReference type="HOGENOM" id="CLU_114342_3_2_6"/>
<keyword evidence="2 12" id="KW-1003">Cell membrane</keyword>
<dbReference type="PANTHER" id="PTHR28259">
    <property type="entry name" value="FLUORIDE EXPORT PROTEIN 1-RELATED"/>
    <property type="match status" value="1"/>
</dbReference>
<accession>K4KIN2</accession>
<dbReference type="OrthoDB" id="9806299at2"/>
<evidence type="ECO:0000256" key="4">
    <source>
        <dbReference type="ARBA" id="ARBA00022692"/>
    </source>
</evidence>
<comment type="catalytic activity">
    <reaction evidence="11">
        <text>fluoride(in) = fluoride(out)</text>
        <dbReference type="Rhea" id="RHEA:76159"/>
        <dbReference type="ChEBI" id="CHEBI:17051"/>
    </reaction>
    <physiologicalReaction direction="left-to-right" evidence="11">
        <dbReference type="Rhea" id="RHEA:76160"/>
    </physiologicalReaction>
</comment>
<feature type="transmembrane region" description="Helical" evidence="12">
    <location>
        <begin position="67"/>
        <end position="89"/>
    </location>
</feature>
<evidence type="ECO:0000256" key="11">
    <source>
        <dbReference type="ARBA" id="ARBA00035585"/>
    </source>
</evidence>
<keyword evidence="8 12" id="KW-0472">Membrane</keyword>
<reference evidence="13 14" key="1">
    <citation type="journal article" date="2013" name="Genome Announc.">
        <title>Complete genome sequence of Simiduia agarivorans SA1(T), a marine bacterium able to degrade a variety of polysaccharides.</title>
        <authorList>
            <person name="Lin S.Y."/>
            <person name="Shieh W.Y."/>
            <person name="Chen J.S."/>
            <person name="Tang S.L."/>
        </authorList>
    </citation>
    <scope>NUCLEOTIDE SEQUENCE [LARGE SCALE GENOMIC DNA]</scope>
    <source>
        <strain evidence="14">DSM 21679 / JCM 13881 / BCRC 17597 / SA1</strain>
    </source>
</reference>
<comment type="function">
    <text evidence="12">Fluoride-specific ion channel. Important for reducing fluoride concentration in the cell, thus reducing its toxicity.</text>
</comment>